<accession>A0A068CGL3</accession>
<gene>
    <name evidence="1" type="primary">22</name>
    <name evidence="1" type="ORF">PBI_WILLIS_22</name>
</gene>
<protein>
    <submittedName>
        <fullName evidence="1">Uncharacterized protein</fullName>
    </submittedName>
</protein>
<dbReference type="EMBL" id="KJ595575">
    <property type="protein sequence ID" value="AID18102.1"/>
    <property type="molecule type" value="Genomic_DNA"/>
</dbReference>
<proteinExistence type="predicted"/>
<sequence>MIRLLLRGITVGLFGIALAFSLLAIFAELTDYNLPRPGGSSSGIGITRNGIGIDMGGGIMLDPSSGRLTPGIPLP</sequence>
<reference evidence="1 2" key="1">
    <citation type="submission" date="2014-03" db="EMBL/GenBank/DDBJ databases">
        <authorList>
            <person name="Churilla B.M."/>
            <person name="Abrahim M.R."/>
            <person name="Burke K.A."/>
            <person name="Yu V.J."/>
            <person name="Adkins N.L."/>
            <person name="Cohen K.L."/>
            <person name="Colicchio M.A."/>
            <person name="Fasoranti T.O."/>
            <person name="Genkil J.S."/>
            <person name="Kramer Z.J."/>
            <person name="Prout A.K."/>
            <person name="Schafer C.E."/>
            <person name="Schwarz A.G."/>
            <person name="Tish M."/>
            <person name="Vispute N."/>
            <person name="Wilkes K.E."/>
            <person name="Williams C.R."/>
            <person name="Xiao X."/>
            <person name="Yoder B.A."/>
            <person name="Lapin J.S."/>
            <person name="Ott C.T."/>
            <person name="Walburn T.D."/>
            <person name="Bradley K.W."/>
            <person name="Clarke D.Q."/>
            <person name="Lewis M.F."/>
            <person name="Barker L.P."/>
            <person name="Bailey C."/>
            <person name="Asai D.J."/>
            <person name="Bowman C.A."/>
            <person name="Russell D.A."/>
            <person name="Pope W.H."/>
            <person name="Jacobs-Sera D."/>
            <person name="Hendrix R.W."/>
            <person name="Hatfull G.F."/>
        </authorList>
    </citation>
    <scope>NUCLEOTIDE SEQUENCE [LARGE SCALE GENOMIC DNA]</scope>
</reference>
<name>A0A068CGL3_9CAUD</name>
<evidence type="ECO:0000313" key="2">
    <source>
        <dbReference type="Proteomes" id="UP000027390"/>
    </source>
</evidence>
<organism evidence="1 2">
    <name type="scientific">Mycobacterium phage Willis</name>
    <dbReference type="NCBI Taxonomy" id="1486404"/>
    <lineage>
        <taxon>Viruses</taxon>
        <taxon>Duplodnaviria</taxon>
        <taxon>Heunggongvirae</taxon>
        <taxon>Uroviricota</taxon>
        <taxon>Caudoviricetes</taxon>
        <taxon>Ceeclamvirinae</taxon>
        <taxon>Bixzunavirus</taxon>
        <taxon>Bixzunavirus Bxz1</taxon>
    </lineage>
</organism>
<dbReference type="Proteomes" id="UP000027390">
    <property type="component" value="Segment"/>
</dbReference>
<evidence type="ECO:0000313" key="1">
    <source>
        <dbReference type="EMBL" id="AID18102.1"/>
    </source>
</evidence>